<feature type="chain" id="PRO_5016804518" evidence="2">
    <location>
        <begin position="21"/>
        <end position="117"/>
    </location>
</feature>
<reference evidence="3" key="1">
    <citation type="submission" date="2018-05" db="EMBL/GenBank/DDBJ databases">
        <title>Draft genome of Mucuna pruriens seed.</title>
        <authorList>
            <person name="Nnadi N.E."/>
            <person name="Vos R."/>
            <person name="Hasami M.H."/>
            <person name="Devisetty U.K."/>
            <person name="Aguiy J.C."/>
        </authorList>
    </citation>
    <scope>NUCLEOTIDE SEQUENCE [LARGE SCALE GENOMIC DNA]</scope>
    <source>
        <strain evidence="3">JCA_2017</strain>
    </source>
</reference>
<dbReference type="AlphaFoldDB" id="A0A371DYS3"/>
<comment type="caution">
    <text evidence="3">The sequence shown here is derived from an EMBL/GenBank/DDBJ whole genome shotgun (WGS) entry which is preliminary data.</text>
</comment>
<accession>A0A371DYS3</accession>
<dbReference type="OrthoDB" id="1660466at2759"/>
<evidence type="ECO:0000256" key="2">
    <source>
        <dbReference type="SAM" id="SignalP"/>
    </source>
</evidence>
<name>A0A371DYS3_MUCPR</name>
<evidence type="ECO:0000313" key="4">
    <source>
        <dbReference type="Proteomes" id="UP000257109"/>
    </source>
</evidence>
<dbReference type="Proteomes" id="UP000257109">
    <property type="component" value="Unassembled WGS sequence"/>
</dbReference>
<proteinExistence type="predicted"/>
<keyword evidence="2" id="KW-0732">Signal</keyword>
<sequence>MGIRFLIWLLFVSCIQVISSSDSNRNLSSDQTVANASHSKSNIEKYGITKEALKVDTKVEVKDDLSRGSKTQRGKAANGGADVNRRPTHNSAASSLPCYSTISVGLALILAFSFNLN</sequence>
<gene>
    <name evidence="3" type="ORF">CR513_63030</name>
</gene>
<evidence type="ECO:0000313" key="3">
    <source>
        <dbReference type="EMBL" id="RDX57705.1"/>
    </source>
</evidence>
<dbReference type="EMBL" id="QJKJ01018306">
    <property type="protein sequence ID" value="RDX57705.1"/>
    <property type="molecule type" value="Genomic_DNA"/>
</dbReference>
<keyword evidence="4" id="KW-1185">Reference proteome</keyword>
<feature type="region of interest" description="Disordered" evidence="1">
    <location>
        <begin position="61"/>
        <end position="95"/>
    </location>
</feature>
<organism evidence="3 4">
    <name type="scientific">Mucuna pruriens</name>
    <name type="common">Velvet bean</name>
    <name type="synonym">Dolichos pruriens</name>
    <dbReference type="NCBI Taxonomy" id="157652"/>
    <lineage>
        <taxon>Eukaryota</taxon>
        <taxon>Viridiplantae</taxon>
        <taxon>Streptophyta</taxon>
        <taxon>Embryophyta</taxon>
        <taxon>Tracheophyta</taxon>
        <taxon>Spermatophyta</taxon>
        <taxon>Magnoliopsida</taxon>
        <taxon>eudicotyledons</taxon>
        <taxon>Gunneridae</taxon>
        <taxon>Pentapetalae</taxon>
        <taxon>rosids</taxon>
        <taxon>fabids</taxon>
        <taxon>Fabales</taxon>
        <taxon>Fabaceae</taxon>
        <taxon>Papilionoideae</taxon>
        <taxon>50 kb inversion clade</taxon>
        <taxon>NPAAA clade</taxon>
        <taxon>indigoferoid/millettioid clade</taxon>
        <taxon>Phaseoleae</taxon>
        <taxon>Mucuna</taxon>
    </lineage>
</organism>
<protein>
    <submittedName>
        <fullName evidence="3">Uncharacterized protein</fullName>
    </submittedName>
</protein>
<feature type="non-terminal residue" evidence="3">
    <location>
        <position position="1"/>
    </location>
</feature>
<evidence type="ECO:0000256" key="1">
    <source>
        <dbReference type="SAM" id="MobiDB-lite"/>
    </source>
</evidence>
<feature type="signal peptide" evidence="2">
    <location>
        <begin position="1"/>
        <end position="20"/>
    </location>
</feature>